<dbReference type="Proteomes" id="UP000287144">
    <property type="component" value="Unassembled WGS sequence"/>
</dbReference>
<dbReference type="PANTHER" id="PTHR36182">
    <property type="entry name" value="PROTEIN, PUTATIVE (AFU_ORTHOLOGUE AFUA_6G10930)-RELATED"/>
    <property type="match status" value="1"/>
</dbReference>
<dbReference type="EMBL" id="NKCK01000004">
    <property type="protein sequence ID" value="RSM15358.1"/>
    <property type="molecule type" value="Genomic_DNA"/>
</dbReference>
<comment type="caution">
    <text evidence="4">The sequence shown here is derived from an EMBL/GenBank/DDBJ whole genome shotgun (WGS) entry which is preliminary data.</text>
</comment>
<dbReference type="Gene3D" id="2.70.50.70">
    <property type="match status" value="1"/>
</dbReference>
<evidence type="ECO:0000313" key="5">
    <source>
        <dbReference type="Proteomes" id="UP000287144"/>
    </source>
</evidence>
<name>A0A428UM37_9HYPO</name>
<evidence type="ECO:0000259" key="3">
    <source>
        <dbReference type="Pfam" id="PF03443"/>
    </source>
</evidence>
<evidence type="ECO:0000256" key="1">
    <source>
        <dbReference type="SAM" id="MobiDB-lite"/>
    </source>
</evidence>
<evidence type="ECO:0000256" key="2">
    <source>
        <dbReference type="SAM" id="SignalP"/>
    </source>
</evidence>
<keyword evidence="5" id="KW-1185">Reference proteome</keyword>
<feature type="compositionally biased region" description="Low complexity" evidence="1">
    <location>
        <begin position="285"/>
        <end position="328"/>
    </location>
</feature>
<dbReference type="Pfam" id="PF03443">
    <property type="entry name" value="AA9"/>
    <property type="match status" value="1"/>
</dbReference>
<proteinExistence type="predicted"/>
<protein>
    <recommendedName>
        <fullName evidence="3">Auxiliary Activity family 9 catalytic domain-containing protein</fullName>
    </recommendedName>
</protein>
<feature type="chain" id="PRO_5018966267" description="Auxiliary Activity family 9 catalytic domain-containing protein" evidence="2">
    <location>
        <begin position="18"/>
        <end position="427"/>
    </location>
</feature>
<accession>A0A428UM37</accession>
<feature type="compositionally biased region" description="Gly residues" evidence="1">
    <location>
        <begin position="332"/>
        <end position="352"/>
    </location>
</feature>
<dbReference type="AlphaFoldDB" id="A0A428UM37"/>
<dbReference type="InterPro" id="IPR005103">
    <property type="entry name" value="AA9_LPMO"/>
</dbReference>
<organism evidence="4 5">
    <name type="scientific">Fusarium oligoseptatum</name>
    <dbReference type="NCBI Taxonomy" id="2604345"/>
    <lineage>
        <taxon>Eukaryota</taxon>
        <taxon>Fungi</taxon>
        <taxon>Dikarya</taxon>
        <taxon>Ascomycota</taxon>
        <taxon>Pezizomycotina</taxon>
        <taxon>Sordariomycetes</taxon>
        <taxon>Hypocreomycetidae</taxon>
        <taxon>Hypocreales</taxon>
        <taxon>Nectriaceae</taxon>
        <taxon>Fusarium</taxon>
        <taxon>Fusarium solani species complex</taxon>
    </lineage>
</organism>
<feature type="region of interest" description="Disordered" evidence="1">
    <location>
        <begin position="225"/>
        <end position="362"/>
    </location>
</feature>
<evidence type="ECO:0000313" key="4">
    <source>
        <dbReference type="EMBL" id="RSM15358.1"/>
    </source>
</evidence>
<dbReference type="PANTHER" id="PTHR36182:SF2">
    <property type="entry name" value="LYTIC POLYSACCHARIDE MONOOXYGENASE"/>
    <property type="match status" value="1"/>
</dbReference>
<feature type="signal peptide" evidence="2">
    <location>
        <begin position="1"/>
        <end position="17"/>
    </location>
</feature>
<gene>
    <name evidence="4" type="ORF">CEP52_000898</name>
</gene>
<feature type="domain" description="Auxiliary Activity family 9 catalytic" evidence="3">
    <location>
        <begin position="30"/>
        <end position="183"/>
    </location>
</feature>
<keyword evidence="2" id="KW-0732">Signal</keyword>
<dbReference type="STRING" id="1325735.A0A428UM37"/>
<reference evidence="4 5" key="1">
    <citation type="submission" date="2017-06" db="EMBL/GenBank/DDBJ databases">
        <title>Comparative genomic analysis of Ambrosia Fusariam Clade fungi.</title>
        <authorList>
            <person name="Stajich J.E."/>
            <person name="Carrillo J."/>
            <person name="Kijimoto T."/>
            <person name="Eskalen A."/>
            <person name="O'Donnell K."/>
            <person name="Kasson M."/>
        </authorList>
    </citation>
    <scope>NUCLEOTIDE SEQUENCE [LARGE SCALE GENOMIC DNA]</scope>
    <source>
        <strain evidence="4 5">NRRL62579</strain>
    </source>
</reference>
<sequence>MFAKAFTLASLATFASAHMLMNNPVPYGRSNLNNGPLDASGSDFPCKMREGTYDLQGASNVYAQGSTQELSFTGQAVHGGGSCQISITTDEQPDKNSVWKVIKSIEGGCPAKGQAGNMGDNADAEDPYKYEYTIPKELAAGKYTIAWTWFNKVGNREMYMNCAPLEVTGSGGSKDHLNSLPDMFVANIGNSCGTEPDTDLQFFNPGSDVDKFNGATDAFATATGDGCKAGSGGSAPTATGGNDSPASTGGNDAPAPTSAAAGQPTEAQPTQAPEKSIPGGVFITVSQPAASQPAVSQPAMSQPAMSQPAAEEPAATQAPTTTAVPATPSYGSGDGSESGNGSGDDTGSGSDSGSGSSSGFAAGTACTTEGEWNCIGGSSFQRCASGAWTAAQGLSGGVSCTPGQSADIGLTAKRGMRAMRRVRRFRL</sequence>
<dbReference type="SMR" id="A0A428UM37"/>